<proteinExistence type="predicted"/>
<dbReference type="SUPFAM" id="SSF57667">
    <property type="entry name" value="beta-beta-alpha zinc fingers"/>
    <property type="match status" value="1"/>
</dbReference>
<keyword evidence="1" id="KW-0862">Zinc</keyword>
<keyword evidence="1" id="KW-0479">Metal-binding</keyword>
<dbReference type="PROSITE" id="PS50157">
    <property type="entry name" value="ZINC_FINGER_C2H2_2"/>
    <property type="match status" value="1"/>
</dbReference>
<dbReference type="GO" id="GO:0008270">
    <property type="term" value="F:zinc ion binding"/>
    <property type="evidence" value="ECO:0007669"/>
    <property type="project" value="UniProtKB-KW"/>
</dbReference>
<feature type="region of interest" description="Disordered" evidence="2">
    <location>
        <begin position="313"/>
        <end position="337"/>
    </location>
</feature>
<evidence type="ECO:0000313" key="5">
    <source>
        <dbReference type="Proteomes" id="UP001175228"/>
    </source>
</evidence>
<feature type="compositionally biased region" description="Low complexity" evidence="2">
    <location>
        <begin position="313"/>
        <end position="323"/>
    </location>
</feature>
<dbReference type="EMBL" id="JAUEPU010000029">
    <property type="protein sequence ID" value="KAK0492564.1"/>
    <property type="molecule type" value="Genomic_DNA"/>
</dbReference>
<protein>
    <recommendedName>
        <fullName evidence="3">C2H2-type domain-containing protein</fullName>
    </recommendedName>
</protein>
<evidence type="ECO:0000313" key="4">
    <source>
        <dbReference type="EMBL" id="KAK0492564.1"/>
    </source>
</evidence>
<gene>
    <name evidence="4" type="ORF">EDD18DRAFT_1357834</name>
</gene>
<evidence type="ECO:0000259" key="3">
    <source>
        <dbReference type="PROSITE" id="PS50157"/>
    </source>
</evidence>
<feature type="domain" description="C2H2-type" evidence="3">
    <location>
        <begin position="22"/>
        <end position="52"/>
    </location>
</feature>
<reference evidence="4" key="1">
    <citation type="submission" date="2023-06" db="EMBL/GenBank/DDBJ databases">
        <authorList>
            <consortium name="Lawrence Berkeley National Laboratory"/>
            <person name="Ahrendt S."/>
            <person name="Sahu N."/>
            <person name="Indic B."/>
            <person name="Wong-Bajracharya J."/>
            <person name="Merenyi Z."/>
            <person name="Ke H.-M."/>
            <person name="Monk M."/>
            <person name="Kocsube S."/>
            <person name="Drula E."/>
            <person name="Lipzen A."/>
            <person name="Balint B."/>
            <person name="Henrissat B."/>
            <person name="Andreopoulos B."/>
            <person name="Martin F.M."/>
            <person name="Harder C.B."/>
            <person name="Rigling D."/>
            <person name="Ford K.L."/>
            <person name="Foster G.D."/>
            <person name="Pangilinan J."/>
            <person name="Papanicolaou A."/>
            <person name="Barry K."/>
            <person name="LaButti K."/>
            <person name="Viragh M."/>
            <person name="Koriabine M."/>
            <person name="Yan M."/>
            <person name="Riley R."/>
            <person name="Champramary S."/>
            <person name="Plett K.L."/>
            <person name="Tsai I.J."/>
            <person name="Slot J."/>
            <person name="Sipos G."/>
            <person name="Plett J."/>
            <person name="Nagy L.G."/>
            <person name="Grigoriev I.V."/>
        </authorList>
    </citation>
    <scope>NUCLEOTIDE SEQUENCE</scope>
    <source>
        <strain evidence="4">HWK02</strain>
    </source>
</reference>
<name>A0AA39PYN3_9AGAR</name>
<evidence type="ECO:0000256" key="1">
    <source>
        <dbReference type="PROSITE-ProRule" id="PRU00042"/>
    </source>
</evidence>
<dbReference type="InterPro" id="IPR036236">
    <property type="entry name" value="Znf_C2H2_sf"/>
</dbReference>
<dbReference type="Proteomes" id="UP001175228">
    <property type="component" value="Unassembled WGS sequence"/>
</dbReference>
<dbReference type="InterPro" id="IPR013087">
    <property type="entry name" value="Znf_C2H2_type"/>
</dbReference>
<evidence type="ECO:0000256" key="2">
    <source>
        <dbReference type="SAM" id="MobiDB-lite"/>
    </source>
</evidence>
<accession>A0AA39PYN3</accession>
<sequence>MPIVMPAAREKKTASGNKNQLYYCTYLECDFKSRTKSGLLVHLNTIHYGLKPYRCAGGITKKGEPCNQSFSDPGNFLRHRVRIHGYVPKSSSRKKKGTVSQVPEVANAQLGSDINSISQLKPAASLLTETLNALQQKIDVEVDEYDKTYFASARNLRGDAHYDEKEFIPAIRSIYSPFEDQSPHQLPVDPTLLNAQPENLPFPLVNIFRKDAPPSSALESRRIAMNYTNLRLHPSLTVGFDIGSTTLADGPQSIYPASLTVSQSNAAYGVETISPSTLSKTRSVESSSRDAYDIPSIDPDVALDTFLLSLEPASEPASPQAPSVHAPSEGSSHESYYSAPSIYSDETLSRFLDSLELKSLPPSQEVPSTSAFNLASYRSNDLGSYGISTFNFGG</sequence>
<comment type="caution">
    <text evidence="4">The sequence shown here is derived from an EMBL/GenBank/DDBJ whole genome shotgun (WGS) entry which is preliminary data.</text>
</comment>
<dbReference type="AlphaFoldDB" id="A0AA39PYN3"/>
<dbReference type="Gene3D" id="3.30.160.60">
    <property type="entry name" value="Classic Zinc Finger"/>
    <property type="match status" value="1"/>
</dbReference>
<keyword evidence="1" id="KW-0863">Zinc-finger</keyword>
<organism evidence="4 5">
    <name type="scientific">Armillaria luteobubalina</name>
    <dbReference type="NCBI Taxonomy" id="153913"/>
    <lineage>
        <taxon>Eukaryota</taxon>
        <taxon>Fungi</taxon>
        <taxon>Dikarya</taxon>
        <taxon>Basidiomycota</taxon>
        <taxon>Agaricomycotina</taxon>
        <taxon>Agaricomycetes</taxon>
        <taxon>Agaricomycetidae</taxon>
        <taxon>Agaricales</taxon>
        <taxon>Marasmiineae</taxon>
        <taxon>Physalacriaceae</taxon>
        <taxon>Armillaria</taxon>
    </lineage>
</organism>
<keyword evidence="5" id="KW-1185">Reference proteome</keyword>